<organism evidence="2">
    <name type="scientific">Mus musculus</name>
    <name type="common">Mouse</name>
    <dbReference type="NCBI Taxonomy" id="10090"/>
    <lineage>
        <taxon>Eukaryota</taxon>
        <taxon>Metazoa</taxon>
        <taxon>Chordata</taxon>
        <taxon>Craniata</taxon>
        <taxon>Vertebrata</taxon>
        <taxon>Euteleostomi</taxon>
        <taxon>Mammalia</taxon>
        <taxon>Eutheria</taxon>
        <taxon>Euarchontoglires</taxon>
        <taxon>Glires</taxon>
        <taxon>Rodentia</taxon>
        <taxon>Myomorpha</taxon>
        <taxon>Muroidea</taxon>
        <taxon>Muridae</taxon>
        <taxon>Murinae</taxon>
        <taxon>Mus</taxon>
        <taxon>Mus</taxon>
    </lineage>
</organism>
<evidence type="ECO:0000313" key="2">
    <source>
        <dbReference type="EMBL" id="BAE43082.1"/>
    </source>
</evidence>
<dbReference type="EMBL" id="AK172588">
    <property type="protein sequence ID" value="BAE43082.1"/>
    <property type="molecule type" value="mRNA"/>
</dbReference>
<dbReference type="Pfam" id="PF11878">
    <property type="entry name" value="DOCK_C-D_N"/>
    <property type="match status" value="1"/>
</dbReference>
<dbReference type="MGI" id="MGI:2146320">
    <property type="gene designation" value="Dock10"/>
</dbReference>
<reference evidence="2" key="7">
    <citation type="journal article" date="2005" name="Science">
        <title>The Transcriptional Landscape of the Mammalian Genome.</title>
        <authorList>
            <consortium name="The FANTOM Consortium"/>
            <consortium name="Riken Genome Exploration Research Group and Genome Science Group (Genome Network Project Core Group)"/>
        </authorList>
    </citation>
    <scope>NUCLEOTIDE SEQUENCE</scope>
    <source>
        <strain evidence="2">NOD</strain>
        <tissue evidence="2">Activated spleen</tissue>
    </source>
</reference>
<reference evidence="2" key="1">
    <citation type="journal article" date="1999" name="Methods Enzymol.">
        <title>High-efficiency full-length cDNA cloning.</title>
        <authorList>
            <person name="Carninci P."/>
            <person name="Hayashizaki Y."/>
        </authorList>
    </citation>
    <scope>NUCLEOTIDE SEQUENCE</scope>
    <source>
        <strain evidence="2">NOD</strain>
        <tissue evidence="2">Activated spleen</tissue>
    </source>
</reference>
<reference evidence="2" key="8">
    <citation type="journal article" date="2005" name="Science">
        <title>Antisense Transcription in the Mammalian Transcriptome.</title>
        <authorList>
            <consortium name="RIKEN Genome Exploration Research Group and Genome Science Group (Genome Network Project Core Group) and the FANTOM Consortium"/>
        </authorList>
    </citation>
    <scope>NUCLEOTIDE SEQUENCE</scope>
    <source>
        <strain evidence="2">NOD</strain>
        <tissue evidence="2">Activated spleen</tissue>
    </source>
</reference>
<name>Q3T9E0_MOUSE</name>
<reference evidence="2" key="4">
    <citation type="journal article" date="2001" name="Nature">
        <title>Functional annotation of a full-length mouse cDNA collection.</title>
        <authorList>
            <consortium name="The RIKEN Genome Exploration Research Group Phase II Team and the FANTOM Consortium"/>
        </authorList>
    </citation>
    <scope>NUCLEOTIDE SEQUENCE</scope>
    <source>
        <strain evidence="2">NOD</strain>
        <tissue evidence="2">Activated spleen</tissue>
    </source>
</reference>
<reference evidence="2" key="5">
    <citation type="journal article" date="2002" name="Nature">
        <title>Analysis of the mouse transcriptome based on functional annotation of 60,770 full-length cDNAs.</title>
        <authorList>
            <consortium name="The FANTOM Consortium and the RIKEN Genome Exploration Research Group Phase I and II Team"/>
        </authorList>
    </citation>
    <scope>NUCLEOTIDE SEQUENCE</scope>
    <source>
        <strain evidence="2">NOD</strain>
        <tissue evidence="2">Activated spleen</tissue>
    </source>
</reference>
<feature type="domain" description="Dedicator of cytokinesis C/D N-terminal" evidence="1">
    <location>
        <begin position="46"/>
        <end position="85"/>
    </location>
</feature>
<protein>
    <recommendedName>
        <fullName evidence="1">Dedicator of cytokinesis C/D N-terminal domain-containing protein</fullName>
    </recommendedName>
</protein>
<accession>Q3T9E0</accession>
<reference evidence="2" key="6">
    <citation type="submission" date="2004-04" db="EMBL/GenBank/DDBJ databases">
        <authorList>
            <person name="Arakawa T."/>
            <person name="Carninci P."/>
            <person name="Fukuda S."/>
            <person name="Hashizume W."/>
            <person name="Hayashida K."/>
            <person name="Hori F."/>
            <person name="Iida J."/>
            <person name="Imamura K."/>
            <person name="Imotani K."/>
            <person name="Itoh M."/>
            <person name="Kanagawa S."/>
            <person name="Kawai J."/>
            <person name="Kojima M."/>
            <person name="Konno H."/>
            <person name="Murata M."/>
            <person name="Nakamura M."/>
            <person name="Ninomiya N."/>
            <person name="Nishiyori H."/>
            <person name="Nomura K."/>
            <person name="Ohno M."/>
            <person name="Sakazume N."/>
            <person name="Sano H."/>
            <person name="Sasaki D."/>
            <person name="Shibata K."/>
            <person name="Shiraki T."/>
            <person name="Tagami M."/>
            <person name="Tagami Y."/>
            <person name="Waki K."/>
            <person name="Watahiki A."/>
            <person name="Muramatsu M."/>
            <person name="Hayashizaki Y."/>
        </authorList>
    </citation>
    <scope>NUCLEOTIDE SEQUENCE</scope>
    <source>
        <strain evidence="2">NOD</strain>
        <tissue evidence="2">Activated spleen</tissue>
    </source>
</reference>
<sequence>MAGERTRRFTRSLLRPGQAAELRHSAASAAAVAVSSRQQQRQEKPRLLDPLDYETVIEELEKTYRDDPLQDLLFFPSDDFSVSILMSFFLAMATLSHITAAECCFQ</sequence>
<reference evidence="2" key="2">
    <citation type="journal article" date="2000" name="Genome Res.">
        <title>Normalization and subtraction of cap-trapper-selected cDNAs to prepare full-length cDNA libraries for rapid discovery of new genes.</title>
        <authorList>
            <person name="Carninci P."/>
            <person name="Shibata Y."/>
            <person name="Hayatsu N."/>
            <person name="Sugahara Y."/>
            <person name="Shibata K."/>
            <person name="Itoh M."/>
            <person name="Konno H."/>
            <person name="Okazaki Y."/>
            <person name="Muramatsu M."/>
            <person name="Hayashizaki Y."/>
        </authorList>
    </citation>
    <scope>NUCLEOTIDE SEQUENCE</scope>
    <source>
        <strain evidence="2">NOD</strain>
        <tissue evidence="2">Activated spleen</tissue>
    </source>
</reference>
<dbReference type="UCSC" id="uc007bri.2">
    <property type="organism name" value="mouse"/>
</dbReference>
<proteinExistence type="evidence at transcript level"/>
<reference evidence="2" key="3">
    <citation type="journal article" date="2000" name="Genome Res.">
        <title>RIKEN integrated sequence analysis (RISA) system--384-format sequencing pipeline with 384 multicapillary sequencer.</title>
        <authorList>
            <person name="Shibata K."/>
            <person name="Itoh M."/>
            <person name="Aizawa K."/>
            <person name="Nagaoka S."/>
            <person name="Sasaki N."/>
            <person name="Carninci P."/>
            <person name="Konno H."/>
            <person name="Akiyama J."/>
            <person name="Nishi K."/>
            <person name="Kitsunai T."/>
            <person name="Tashiro H."/>
            <person name="Itoh M."/>
            <person name="Sumi N."/>
            <person name="Ishii Y."/>
            <person name="Nakamura S."/>
            <person name="Hazama M."/>
            <person name="Nishine T."/>
            <person name="Harada A."/>
            <person name="Yamamoto R."/>
            <person name="Matsumoto H."/>
            <person name="Sakaguchi S."/>
            <person name="Ikegami T."/>
            <person name="Kashiwagi K."/>
            <person name="Fujiwake S."/>
            <person name="Inoue K."/>
            <person name="Togawa Y."/>
            <person name="Izawa M."/>
            <person name="Ohara E."/>
            <person name="Watahiki M."/>
            <person name="Yoneda Y."/>
            <person name="Ishikawa T."/>
            <person name="Ozawa K."/>
            <person name="Tanaka T."/>
            <person name="Matsuura S."/>
            <person name="Kawai J."/>
            <person name="Okazaki Y."/>
            <person name="Muramatsu M."/>
            <person name="Inoue Y."/>
            <person name="Kira A."/>
            <person name="Hayashizaki Y."/>
        </authorList>
    </citation>
    <scope>NUCLEOTIDE SEQUENCE</scope>
    <source>
        <strain evidence="2">NOD</strain>
        <tissue evidence="2">Activated spleen</tissue>
    </source>
</reference>
<dbReference type="PeptideAtlas" id="Q3T9E0"/>
<dbReference type="AlphaFoldDB" id="Q3T9E0"/>
<evidence type="ECO:0000313" key="3">
    <source>
        <dbReference type="MGI" id="MGI:2146320"/>
    </source>
</evidence>
<evidence type="ECO:0000259" key="1">
    <source>
        <dbReference type="Pfam" id="PF11878"/>
    </source>
</evidence>
<gene>
    <name evidence="3" type="primary">Dock10</name>
</gene>
<dbReference type="InterPro" id="IPR021816">
    <property type="entry name" value="DOCK_C/D_N"/>
</dbReference>
<dbReference type="AGR" id="MGI:2146320"/>